<evidence type="ECO:0000313" key="12">
    <source>
        <dbReference type="Proteomes" id="UP000277279"/>
    </source>
</evidence>
<evidence type="ECO:0000256" key="3">
    <source>
        <dbReference type="ARBA" id="ARBA00022679"/>
    </source>
</evidence>
<dbReference type="GO" id="GO:0016740">
    <property type="term" value="F:transferase activity"/>
    <property type="evidence" value="ECO:0007669"/>
    <property type="project" value="UniProtKB-KW"/>
</dbReference>
<reference evidence="11 12" key="1">
    <citation type="submission" date="2018-11" db="EMBL/GenBank/DDBJ databases">
        <authorList>
            <person name="Huo Y."/>
        </authorList>
    </citation>
    <scope>NUCLEOTIDE SEQUENCE [LARGE SCALE GENOMIC DNA]</scope>
    <source>
        <strain evidence="11 12">DSM 30132</strain>
    </source>
</reference>
<comment type="pathway">
    <text evidence="1 7">Cell wall biogenesis; peptidoglycan biosynthesis.</text>
</comment>
<feature type="active site" description="Proton donor/acceptor" evidence="7">
    <location>
        <position position="128"/>
    </location>
</feature>
<dbReference type="Gene3D" id="2.40.440.10">
    <property type="entry name" value="L,D-transpeptidase catalytic domain-like"/>
    <property type="match status" value="1"/>
</dbReference>
<dbReference type="Pfam" id="PF03734">
    <property type="entry name" value="YkuD"/>
    <property type="match status" value="1"/>
</dbReference>
<dbReference type="Proteomes" id="UP000518315">
    <property type="component" value="Unassembled WGS sequence"/>
</dbReference>
<feature type="signal peptide" evidence="8">
    <location>
        <begin position="1"/>
        <end position="21"/>
    </location>
</feature>
<dbReference type="PANTHER" id="PTHR36699:SF1">
    <property type="entry name" value="L,D-TRANSPEPTIDASE YAFK-RELATED"/>
    <property type="match status" value="1"/>
</dbReference>
<organism evidence="11 12">
    <name type="scientific">Rhizobium pisi</name>
    <dbReference type="NCBI Taxonomy" id="574561"/>
    <lineage>
        <taxon>Bacteria</taxon>
        <taxon>Pseudomonadati</taxon>
        <taxon>Pseudomonadota</taxon>
        <taxon>Alphaproteobacteria</taxon>
        <taxon>Hyphomicrobiales</taxon>
        <taxon>Rhizobiaceae</taxon>
        <taxon>Rhizobium/Agrobacterium group</taxon>
        <taxon>Rhizobium</taxon>
    </lineage>
</organism>
<dbReference type="GO" id="GO:0008360">
    <property type="term" value="P:regulation of cell shape"/>
    <property type="evidence" value="ECO:0007669"/>
    <property type="project" value="UniProtKB-UniRule"/>
</dbReference>
<dbReference type="PROSITE" id="PS52029">
    <property type="entry name" value="LD_TPASE"/>
    <property type="match status" value="1"/>
</dbReference>
<dbReference type="InterPro" id="IPR038063">
    <property type="entry name" value="Transpep_catalytic_dom"/>
</dbReference>
<reference evidence="10 13" key="2">
    <citation type="submission" date="2020-08" db="EMBL/GenBank/DDBJ databases">
        <title>Genomic Encyclopedia of Type Strains, Phase III (KMG-III): the genomes of soil and plant-associated and newly described type strains.</title>
        <authorList>
            <person name="Whitman W."/>
        </authorList>
    </citation>
    <scope>NUCLEOTIDE SEQUENCE [LARGE SCALE GENOMIC DNA]</scope>
    <source>
        <strain evidence="10 13">CECT 4113</strain>
    </source>
</reference>
<evidence type="ECO:0000256" key="8">
    <source>
        <dbReference type="SAM" id="SignalP"/>
    </source>
</evidence>
<dbReference type="EMBL" id="JACHXH010000044">
    <property type="protein sequence ID" value="MBB3139020.1"/>
    <property type="molecule type" value="Genomic_DNA"/>
</dbReference>
<keyword evidence="3" id="KW-0808">Transferase</keyword>
<dbReference type="PANTHER" id="PTHR36699">
    <property type="entry name" value="LD-TRANSPEPTIDASE"/>
    <property type="match status" value="1"/>
</dbReference>
<dbReference type="CDD" id="cd16913">
    <property type="entry name" value="YkuD_like"/>
    <property type="match status" value="1"/>
</dbReference>
<dbReference type="EMBL" id="RJJT01000042">
    <property type="protein sequence ID" value="RSB59725.1"/>
    <property type="molecule type" value="Genomic_DNA"/>
</dbReference>
<protein>
    <submittedName>
        <fullName evidence="10">Murein L,D-transpeptidase YafK</fullName>
    </submittedName>
</protein>
<dbReference type="SUPFAM" id="SSF141523">
    <property type="entry name" value="L,D-transpeptidase catalytic domain-like"/>
    <property type="match status" value="1"/>
</dbReference>
<dbReference type="InterPro" id="IPR005490">
    <property type="entry name" value="LD_TPept_cat_dom"/>
</dbReference>
<keyword evidence="13" id="KW-1185">Reference proteome</keyword>
<feature type="domain" description="L,D-TPase catalytic" evidence="9">
    <location>
        <begin position="38"/>
        <end position="174"/>
    </location>
</feature>
<feature type="chain" id="PRO_5044603340" evidence="8">
    <location>
        <begin position="22"/>
        <end position="175"/>
    </location>
</feature>
<dbReference type="UniPathway" id="UPA00219"/>
<evidence type="ECO:0000313" key="10">
    <source>
        <dbReference type="EMBL" id="MBB3139020.1"/>
    </source>
</evidence>
<evidence type="ECO:0000256" key="4">
    <source>
        <dbReference type="ARBA" id="ARBA00022960"/>
    </source>
</evidence>
<evidence type="ECO:0000256" key="7">
    <source>
        <dbReference type="PROSITE-ProRule" id="PRU01373"/>
    </source>
</evidence>
<dbReference type="GO" id="GO:0004180">
    <property type="term" value="F:carboxypeptidase activity"/>
    <property type="evidence" value="ECO:0007669"/>
    <property type="project" value="UniProtKB-ARBA"/>
</dbReference>
<evidence type="ECO:0000313" key="13">
    <source>
        <dbReference type="Proteomes" id="UP000518315"/>
    </source>
</evidence>
<keyword evidence="4 7" id="KW-0133">Cell shape</keyword>
<feature type="active site" description="Nucleophile" evidence="7">
    <location>
        <position position="150"/>
    </location>
</feature>
<dbReference type="AlphaFoldDB" id="A0A427M6T8"/>
<keyword evidence="5 7" id="KW-0573">Peptidoglycan synthesis</keyword>
<dbReference type="RefSeq" id="WP_125851088.1">
    <property type="nucleotide sequence ID" value="NZ_JACHXH010000044.1"/>
</dbReference>
<comment type="similarity">
    <text evidence="2">Belongs to the YkuD family.</text>
</comment>
<dbReference type="GO" id="GO:0009252">
    <property type="term" value="P:peptidoglycan biosynthetic process"/>
    <property type="evidence" value="ECO:0007669"/>
    <property type="project" value="UniProtKB-UniPathway"/>
</dbReference>
<dbReference type="GO" id="GO:0071555">
    <property type="term" value="P:cell wall organization"/>
    <property type="evidence" value="ECO:0007669"/>
    <property type="project" value="UniProtKB-UniRule"/>
</dbReference>
<proteinExistence type="inferred from homology"/>
<dbReference type="Proteomes" id="UP000277279">
    <property type="component" value="Unassembled WGS sequence"/>
</dbReference>
<evidence type="ECO:0000256" key="2">
    <source>
        <dbReference type="ARBA" id="ARBA00005992"/>
    </source>
</evidence>
<dbReference type="OrthoDB" id="9809748at2"/>
<evidence type="ECO:0000256" key="1">
    <source>
        <dbReference type="ARBA" id="ARBA00004752"/>
    </source>
</evidence>
<keyword evidence="6 7" id="KW-0961">Cell wall biogenesis/degradation</keyword>
<sequence length="175" mass="18785">MKSKPLVLMVGAVAAVIAATAALGRSAEPPLPANARADSVLIDKTGHTMTLFSGGQTLRTYVVSLGRGGLEAKTREGDNRTPEGNYRIDARNPRSAFHLSLHISYPDARDTAAAVTRGEKPGGDIMIHGIRNGLGWLGTFHRWADWTAGCVAVTDAEMEEVWRVVPDGTPVEIRR</sequence>
<evidence type="ECO:0000256" key="6">
    <source>
        <dbReference type="ARBA" id="ARBA00023316"/>
    </source>
</evidence>
<evidence type="ECO:0000313" key="11">
    <source>
        <dbReference type="EMBL" id="RSB59725.1"/>
    </source>
</evidence>
<keyword evidence="8" id="KW-0732">Signal</keyword>
<name>A0A427M6T8_9HYPH</name>
<evidence type="ECO:0000259" key="9">
    <source>
        <dbReference type="PROSITE" id="PS52029"/>
    </source>
</evidence>
<evidence type="ECO:0000256" key="5">
    <source>
        <dbReference type="ARBA" id="ARBA00022984"/>
    </source>
</evidence>
<gene>
    <name evidence="11" type="ORF">EFD55_32380</name>
    <name evidence="10" type="ORF">FHS26_006800</name>
</gene>
<accession>A0A427M6T8</accession>
<comment type="caution">
    <text evidence="11">The sequence shown here is derived from an EMBL/GenBank/DDBJ whole genome shotgun (WGS) entry which is preliminary data.</text>
</comment>